<dbReference type="EMBL" id="GBXM01037316">
    <property type="protein sequence ID" value="JAH71261.1"/>
    <property type="molecule type" value="Transcribed_RNA"/>
</dbReference>
<organism evidence="1">
    <name type="scientific">Anguilla anguilla</name>
    <name type="common">European freshwater eel</name>
    <name type="synonym">Muraena anguilla</name>
    <dbReference type="NCBI Taxonomy" id="7936"/>
    <lineage>
        <taxon>Eukaryota</taxon>
        <taxon>Metazoa</taxon>
        <taxon>Chordata</taxon>
        <taxon>Craniata</taxon>
        <taxon>Vertebrata</taxon>
        <taxon>Euteleostomi</taxon>
        <taxon>Actinopterygii</taxon>
        <taxon>Neopterygii</taxon>
        <taxon>Teleostei</taxon>
        <taxon>Anguilliformes</taxon>
        <taxon>Anguillidae</taxon>
        <taxon>Anguilla</taxon>
    </lineage>
</organism>
<evidence type="ECO:0000313" key="1">
    <source>
        <dbReference type="EMBL" id="JAH71261.1"/>
    </source>
</evidence>
<name>A0A0E9UZV3_ANGAN</name>
<protein>
    <submittedName>
        <fullName evidence="1">Uncharacterized protein</fullName>
    </submittedName>
</protein>
<sequence length="39" mass="4524">MLPNYKLNWYKFSLVPLSIKFLNSRSEIVCSALHCAMCC</sequence>
<reference evidence="1" key="1">
    <citation type="submission" date="2014-11" db="EMBL/GenBank/DDBJ databases">
        <authorList>
            <person name="Amaro Gonzalez C."/>
        </authorList>
    </citation>
    <scope>NUCLEOTIDE SEQUENCE</scope>
</reference>
<accession>A0A0E9UZV3</accession>
<dbReference type="EMBL" id="GBXM01051099">
    <property type="protein sequence ID" value="JAH57478.1"/>
    <property type="molecule type" value="Transcribed_RNA"/>
</dbReference>
<reference evidence="1" key="2">
    <citation type="journal article" date="2015" name="Fish Shellfish Immunol.">
        <title>Early steps in the European eel (Anguilla anguilla)-Vibrio vulnificus interaction in the gills: Role of the RtxA13 toxin.</title>
        <authorList>
            <person name="Callol A."/>
            <person name="Pajuelo D."/>
            <person name="Ebbesson L."/>
            <person name="Teles M."/>
            <person name="MacKenzie S."/>
            <person name="Amaro C."/>
        </authorList>
    </citation>
    <scope>NUCLEOTIDE SEQUENCE</scope>
</reference>
<proteinExistence type="predicted"/>
<dbReference type="AlphaFoldDB" id="A0A0E9UZV3"/>